<evidence type="ECO:0000313" key="1">
    <source>
        <dbReference type="EMBL" id="MFD1738691.1"/>
    </source>
</evidence>
<gene>
    <name evidence="1" type="ORF">ACFSCX_19410</name>
</gene>
<dbReference type="EMBL" id="JBHUEM010000046">
    <property type="protein sequence ID" value="MFD1738691.1"/>
    <property type="molecule type" value="Genomic_DNA"/>
</dbReference>
<keyword evidence="2" id="KW-1185">Reference proteome</keyword>
<sequence length="188" mass="22553">MNYIYHMVPKNMKGSELHPLNELKNEYPELFERYIQKYFDHPERPKLLEKKIPKLDCLWNDVLHFLPIHPYHVYKAITDLGIKTKKEQQFYKVPIDKLQSNKTAIYLYSKEKYDGPSADIDMSEIKILNTDEYKELIELPRDTIEYYRVENEKGNRFGLFPYIPHILSLGKVNVEDVEVITWNENQNK</sequence>
<accession>A0ABW4LUG0</accession>
<proteinExistence type="predicted"/>
<name>A0ABW4LUG0_9BACI</name>
<organism evidence="1 2">
    <name type="scientific">Bacillus salitolerans</name>
    <dbReference type="NCBI Taxonomy" id="1437434"/>
    <lineage>
        <taxon>Bacteria</taxon>
        <taxon>Bacillati</taxon>
        <taxon>Bacillota</taxon>
        <taxon>Bacilli</taxon>
        <taxon>Bacillales</taxon>
        <taxon>Bacillaceae</taxon>
        <taxon>Bacillus</taxon>
    </lineage>
</organism>
<reference evidence="2" key="1">
    <citation type="journal article" date="2019" name="Int. J. Syst. Evol. Microbiol.">
        <title>The Global Catalogue of Microorganisms (GCM) 10K type strain sequencing project: providing services to taxonomists for standard genome sequencing and annotation.</title>
        <authorList>
            <consortium name="The Broad Institute Genomics Platform"/>
            <consortium name="The Broad Institute Genome Sequencing Center for Infectious Disease"/>
            <person name="Wu L."/>
            <person name="Ma J."/>
        </authorList>
    </citation>
    <scope>NUCLEOTIDE SEQUENCE [LARGE SCALE GENOMIC DNA]</scope>
    <source>
        <strain evidence="2">CCUG 49339</strain>
    </source>
</reference>
<evidence type="ECO:0000313" key="2">
    <source>
        <dbReference type="Proteomes" id="UP001597214"/>
    </source>
</evidence>
<dbReference type="RefSeq" id="WP_377929905.1">
    <property type="nucleotide sequence ID" value="NZ_JBHUEM010000046.1"/>
</dbReference>
<dbReference type="Proteomes" id="UP001597214">
    <property type="component" value="Unassembled WGS sequence"/>
</dbReference>
<comment type="caution">
    <text evidence="1">The sequence shown here is derived from an EMBL/GenBank/DDBJ whole genome shotgun (WGS) entry which is preliminary data.</text>
</comment>
<protein>
    <submittedName>
        <fullName evidence="1">Group-specific protein</fullName>
    </submittedName>
</protein>